<evidence type="ECO:0000313" key="2">
    <source>
        <dbReference type="EMBL" id="CAB4594930.1"/>
    </source>
</evidence>
<proteinExistence type="predicted"/>
<organism evidence="2">
    <name type="scientific">freshwater metagenome</name>
    <dbReference type="NCBI Taxonomy" id="449393"/>
    <lineage>
        <taxon>unclassified sequences</taxon>
        <taxon>metagenomes</taxon>
        <taxon>ecological metagenomes</taxon>
    </lineage>
</organism>
<evidence type="ECO:0000256" key="1">
    <source>
        <dbReference type="SAM" id="MobiDB-lite"/>
    </source>
</evidence>
<gene>
    <name evidence="2" type="ORF">UFOPK1493_03950</name>
</gene>
<protein>
    <submittedName>
        <fullName evidence="2">Unannotated protein</fullName>
    </submittedName>
</protein>
<dbReference type="EMBL" id="CAEZSR010000263">
    <property type="protein sequence ID" value="CAB4594930.1"/>
    <property type="molecule type" value="Genomic_DNA"/>
</dbReference>
<feature type="compositionally biased region" description="Basic and acidic residues" evidence="1">
    <location>
        <begin position="46"/>
        <end position="58"/>
    </location>
</feature>
<dbReference type="AlphaFoldDB" id="A0A6J6G2X3"/>
<sequence>MNPTRGSLRRTAGYATEVATLLDDTSTEFPNHTVEVWRRDGWSMPIRREPVDPHDIRPVRSSGSRRIPLG</sequence>
<accession>A0A6J6G2X3</accession>
<reference evidence="2" key="1">
    <citation type="submission" date="2020-05" db="EMBL/GenBank/DDBJ databases">
        <authorList>
            <person name="Chiriac C."/>
            <person name="Salcher M."/>
            <person name="Ghai R."/>
            <person name="Kavagutti S V."/>
        </authorList>
    </citation>
    <scope>NUCLEOTIDE SEQUENCE</scope>
</reference>
<feature type="region of interest" description="Disordered" evidence="1">
    <location>
        <begin position="46"/>
        <end position="70"/>
    </location>
</feature>
<name>A0A6J6G2X3_9ZZZZ</name>